<gene>
    <name evidence="2" type="ORF">DEBURN_LOCUS5127</name>
</gene>
<organism evidence="2 3">
    <name type="scientific">Diversispora eburnea</name>
    <dbReference type="NCBI Taxonomy" id="1213867"/>
    <lineage>
        <taxon>Eukaryota</taxon>
        <taxon>Fungi</taxon>
        <taxon>Fungi incertae sedis</taxon>
        <taxon>Mucoromycota</taxon>
        <taxon>Glomeromycotina</taxon>
        <taxon>Glomeromycetes</taxon>
        <taxon>Diversisporales</taxon>
        <taxon>Diversisporaceae</taxon>
        <taxon>Diversispora</taxon>
    </lineage>
</organism>
<protein>
    <submittedName>
        <fullName evidence="2">307_t:CDS:1</fullName>
    </submittedName>
</protein>
<reference evidence="2" key="1">
    <citation type="submission" date="2021-06" db="EMBL/GenBank/DDBJ databases">
        <authorList>
            <person name="Kallberg Y."/>
            <person name="Tangrot J."/>
            <person name="Rosling A."/>
        </authorList>
    </citation>
    <scope>NUCLEOTIDE SEQUENCE</scope>
    <source>
        <strain evidence="2">AZ414A</strain>
    </source>
</reference>
<evidence type="ECO:0000256" key="1">
    <source>
        <dbReference type="SAM" id="MobiDB-lite"/>
    </source>
</evidence>
<sequence>MNQHIPSQFDPHNFAQRIPTSTLTTSYVWTTQNAHQSSSASVLTSQDERQSSDTTIMSDELDMVIEINQYNNKSSSFAKKESPINDNISYDQTEEEKSDYQKVLNWLAQMPDFEELSLQLENTPREVKEKMETTEKMDWVNTQEKQP</sequence>
<dbReference type="Proteomes" id="UP000789706">
    <property type="component" value="Unassembled WGS sequence"/>
</dbReference>
<feature type="region of interest" description="Disordered" evidence="1">
    <location>
        <begin position="36"/>
        <end position="57"/>
    </location>
</feature>
<feature type="region of interest" description="Disordered" evidence="1">
    <location>
        <begin position="128"/>
        <end position="147"/>
    </location>
</feature>
<feature type="compositionally biased region" description="Polar residues" evidence="1">
    <location>
        <begin position="36"/>
        <end position="45"/>
    </location>
</feature>
<accession>A0A9N8ZVS2</accession>
<feature type="compositionally biased region" description="Basic and acidic residues" evidence="1">
    <location>
        <begin position="128"/>
        <end position="138"/>
    </location>
</feature>
<proteinExistence type="predicted"/>
<dbReference type="EMBL" id="CAJVPK010000436">
    <property type="protein sequence ID" value="CAG8510087.1"/>
    <property type="molecule type" value="Genomic_DNA"/>
</dbReference>
<keyword evidence="3" id="KW-1185">Reference proteome</keyword>
<comment type="caution">
    <text evidence="2">The sequence shown here is derived from an EMBL/GenBank/DDBJ whole genome shotgun (WGS) entry which is preliminary data.</text>
</comment>
<name>A0A9N8ZVS2_9GLOM</name>
<evidence type="ECO:0000313" key="3">
    <source>
        <dbReference type="Proteomes" id="UP000789706"/>
    </source>
</evidence>
<dbReference type="AlphaFoldDB" id="A0A9N8ZVS2"/>
<evidence type="ECO:0000313" key="2">
    <source>
        <dbReference type="EMBL" id="CAG8510087.1"/>
    </source>
</evidence>